<organism evidence="1 2">
    <name type="scientific">Halobaculum magnesiiphilum</name>
    <dbReference type="NCBI Taxonomy" id="1017351"/>
    <lineage>
        <taxon>Archaea</taxon>
        <taxon>Methanobacteriati</taxon>
        <taxon>Methanobacteriota</taxon>
        <taxon>Stenosarchaea group</taxon>
        <taxon>Halobacteria</taxon>
        <taxon>Halobacteriales</taxon>
        <taxon>Haloferacaceae</taxon>
        <taxon>Halobaculum</taxon>
    </lineage>
</organism>
<dbReference type="KEGG" id="hmp:K6T50_17700"/>
<keyword evidence="1" id="KW-0614">Plasmid</keyword>
<gene>
    <name evidence="1" type="ORF">K6T50_17700</name>
</gene>
<sequence length="90" mass="9662">MNVQVYGPLRSATGSKVVEIDSGELPGRPTVRDVLDALCAAHPRSESHLRDEDGALRPSVRVTVGDDRADLDDHCPPDADVRVFPAMRGG</sequence>
<dbReference type="Gene3D" id="3.10.20.30">
    <property type="match status" value="1"/>
</dbReference>
<evidence type="ECO:0000313" key="2">
    <source>
        <dbReference type="Proteomes" id="UP000826254"/>
    </source>
</evidence>
<keyword evidence="2" id="KW-1185">Reference proteome</keyword>
<evidence type="ECO:0000313" key="1">
    <source>
        <dbReference type="EMBL" id="QZP39422.1"/>
    </source>
</evidence>
<geneLocation type="plasmid" evidence="1 2">
    <name>unnamed2</name>
</geneLocation>
<name>A0A8T8WHS0_9EURY</name>
<dbReference type="GeneID" id="67180016"/>
<accession>A0A8T8WHS0</accession>
<dbReference type="SUPFAM" id="SSF54285">
    <property type="entry name" value="MoaD/ThiS"/>
    <property type="match status" value="1"/>
</dbReference>
<dbReference type="Proteomes" id="UP000826254">
    <property type="component" value="Plasmid unnamed2"/>
</dbReference>
<dbReference type="CDD" id="cd17040">
    <property type="entry name" value="Ubl_MoaD_like"/>
    <property type="match status" value="1"/>
</dbReference>
<protein>
    <submittedName>
        <fullName evidence="1">MoaD/ThiS family protein</fullName>
    </submittedName>
</protein>
<dbReference type="InterPro" id="IPR012675">
    <property type="entry name" value="Beta-grasp_dom_sf"/>
</dbReference>
<dbReference type="EMBL" id="CP081960">
    <property type="protein sequence ID" value="QZP39422.1"/>
    <property type="molecule type" value="Genomic_DNA"/>
</dbReference>
<dbReference type="InterPro" id="IPR016155">
    <property type="entry name" value="Mopterin_synth/thiamin_S_b"/>
</dbReference>
<proteinExistence type="predicted"/>
<dbReference type="RefSeq" id="WP_222609171.1">
    <property type="nucleotide sequence ID" value="NZ_CP081960.1"/>
</dbReference>
<reference evidence="1 2" key="1">
    <citation type="journal article" date="2021" name="Int. J. Syst. Evol. Microbiol.">
        <title>Halobaculum halophilum sp. nov. and Halobaculum salinum sp. nov., isolated from salt lake and saline soil.</title>
        <authorList>
            <person name="Cui H.L."/>
            <person name="Shi X.W."/>
            <person name="Yin X.M."/>
            <person name="Yang X.Y."/>
            <person name="Hou J."/>
            <person name="Zhu L."/>
        </authorList>
    </citation>
    <scope>NUCLEOTIDE SEQUENCE [LARGE SCALE GENOMIC DNA]</scope>
    <source>
        <strain evidence="1 2">NBRC 109044</strain>
    </source>
</reference>
<dbReference type="AlphaFoldDB" id="A0A8T8WHS0"/>